<dbReference type="Proteomes" id="UP000570166">
    <property type="component" value="Unassembled WGS sequence"/>
</dbReference>
<dbReference type="Gene3D" id="3.40.720.10">
    <property type="entry name" value="Alkaline Phosphatase, subunit A"/>
    <property type="match status" value="1"/>
</dbReference>
<comment type="caution">
    <text evidence="1">The sequence shown here is derived from an EMBL/GenBank/DDBJ whole genome shotgun (WGS) entry which is preliminary data.</text>
</comment>
<dbReference type="AlphaFoldDB" id="A0A838L409"/>
<dbReference type="RefSeq" id="WP_160363263.1">
    <property type="nucleotide sequence ID" value="NZ_JACEIB010000003.1"/>
</dbReference>
<organism evidence="1 2">
    <name type="scientific">Sphingomonas chungangi</name>
    <dbReference type="NCBI Taxonomy" id="2683589"/>
    <lineage>
        <taxon>Bacteria</taxon>
        <taxon>Pseudomonadati</taxon>
        <taxon>Pseudomonadota</taxon>
        <taxon>Alphaproteobacteria</taxon>
        <taxon>Sphingomonadales</taxon>
        <taxon>Sphingomonadaceae</taxon>
        <taxon>Sphingomonas</taxon>
    </lineage>
</organism>
<keyword evidence="2" id="KW-1185">Reference proteome</keyword>
<evidence type="ECO:0000313" key="2">
    <source>
        <dbReference type="Proteomes" id="UP000570166"/>
    </source>
</evidence>
<dbReference type="InterPro" id="IPR017850">
    <property type="entry name" value="Alkaline_phosphatase_core_sf"/>
</dbReference>
<accession>A0A838L409</accession>
<evidence type="ECO:0000313" key="1">
    <source>
        <dbReference type="EMBL" id="MBA2933425.1"/>
    </source>
</evidence>
<protein>
    <submittedName>
        <fullName evidence="1">Alkaline phosphatase family protein</fullName>
    </submittedName>
</protein>
<dbReference type="SUPFAM" id="SSF53649">
    <property type="entry name" value="Alkaline phosphatase-like"/>
    <property type="match status" value="1"/>
</dbReference>
<reference evidence="1 2" key="1">
    <citation type="submission" date="2020-07" db="EMBL/GenBank/DDBJ databases">
        <authorList>
            <person name="Sun Q."/>
        </authorList>
    </citation>
    <scope>NUCLEOTIDE SEQUENCE [LARGE SCALE GENOMIC DNA]</scope>
    <source>
        <strain evidence="1 2">CGMCC 1.13654</strain>
    </source>
</reference>
<proteinExistence type="predicted"/>
<name>A0A838L409_9SPHN</name>
<dbReference type="EMBL" id="JACEIB010000003">
    <property type="protein sequence ID" value="MBA2933425.1"/>
    <property type="molecule type" value="Genomic_DNA"/>
</dbReference>
<gene>
    <name evidence="1" type="ORF">HZF05_04875</name>
</gene>
<sequence>MAPRKVLMLEFNELCPALLDRWIASGDLPHFARLRATSDSFVTTPDVEDSALLEPWIQWYSTHTGLAYDQHRVFHLTDGARAPHTDIYRALIAAGRTVGSFSSMNVAPFASPGSFFAADPWTEQGDAFPPALNTYNRFVSGQVREYSNASASTGLADQANFLAFLLRHGLSAGTVSAIARQLASEKLSDPRLSYRRVAILDRLQADVFCALYRRQRPDYASFFINSTAHLQHSYWRHLDPEAFTVRPDADEIGVYGDAIRFGYRAMDALLGRFMTLAERQGALLIFMTALSQQPFLRHEEMGGQHFHRLHDIEGFLDRMDIARLSVDPTMTHQYMARFETTAQRDAARERIAALRMESGRRLFDFADKAEEEAQLYFGCQIATRTEADATVIDDATGATLRFGELLYRIDAIKSGRHHPDGALWIRTGSGVRHAGQASILDVFPTLLDHFGLGMPEGPERRGSSLLPRLGMQRAAA</sequence>